<dbReference type="Pfam" id="PF26345">
    <property type="entry name" value="ScoMcrA_N"/>
    <property type="match status" value="1"/>
</dbReference>
<feature type="domain" description="HNH nuclease" evidence="1">
    <location>
        <begin position="375"/>
        <end position="424"/>
    </location>
</feature>
<organism evidence="3 4">
    <name type="scientific">Lentzea flaviverrucosa</name>
    <dbReference type="NCBI Taxonomy" id="200379"/>
    <lineage>
        <taxon>Bacteria</taxon>
        <taxon>Bacillati</taxon>
        <taxon>Actinomycetota</taxon>
        <taxon>Actinomycetes</taxon>
        <taxon>Pseudonocardiales</taxon>
        <taxon>Pseudonocardiaceae</taxon>
        <taxon>Lentzea</taxon>
    </lineage>
</organism>
<evidence type="ECO:0000259" key="2">
    <source>
        <dbReference type="Pfam" id="PF26345"/>
    </source>
</evidence>
<proteinExistence type="predicted"/>
<dbReference type="Pfam" id="PF13391">
    <property type="entry name" value="HNH_2"/>
    <property type="match status" value="1"/>
</dbReference>
<evidence type="ECO:0000259" key="1">
    <source>
        <dbReference type="Pfam" id="PF13391"/>
    </source>
</evidence>
<evidence type="ECO:0000313" key="4">
    <source>
        <dbReference type="Proteomes" id="UP000199028"/>
    </source>
</evidence>
<evidence type="ECO:0000313" key="3">
    <source>
        <dbReference type="EMBL" id="SES48378.1"/>
    </source>
</evidence>
<keyword evidence="3" id="KW-0378">Hydrolase</keyword>
<sequence length="481" mass="52463">MAEHDRLGLVDFCDERGFDHFRNYVIADSARRYGTRVIAAAAHGELPGQAPLTPLEVADDALVNQVLEGLGFEVKELRPPKWTREELILACSQLFSNDRVAQRVNDPAVQQLAAFLRQLPFHAPQDRGLNFRSVNSVQRKLFDLGTRLPGYKGKPTRGGALDKVIIGEFRADEAEMHRRAAAIRAEHEPKAWALFSAQGQPSDEAGVLGSSFVYDNGASRSQELREGHVVVIHDDEDVLGIARIGRIDQEDGHAGATRYVAHYGGTWCALDGAVSADDLKDASADMVAQDAITPLDLDKVEAMLARVAVSLPSEAAEARSVAKIRSIRRRVTGKDAPVGGNGEAPTGGRREVKAKARKGQDKFRKNLIQRYGYVCAVTGRCPAEVLQAAHLRSFAEHETHNLDEGVLLRADVHLLFDSGLLTVDPTTRRVVLAPSLSSYGQYTQFDGAEFAEGPCEKAITDHFLAVTGTWTGQQDGDEEGL</sequence>
<dbReference type="AlphaFoldDB" id="A0A1H9XQD0"/>
<keyword evidence="3" id="KW-0255">Endonuclease</keyword>
<reference evidence="4" key="1">
    <citation type="submission" date="2016-10" db="EMBL/GenBank/DDBJ databases">
        <authorList>
            <person name="Varghese N."/>
            <person name="Submissions S."/>
        </authorList>
    </citation>
    <scope>NUCLEOTIDE SEQUENCE [LARGE SCALE GENOMIC DNA]</scope>
    <source>
        <strain evidence="4">CGMCC 4.578</strain>
    </source>
</reference>
<dbReference type="EMBL" id="FOFT01000016">
    <property type="protein sequence ID" value="SES48378.1"/>
    <property type="molecule type" value="Genomic_DNA"/>
</dbReference>
<accession>A0A1H9XQD0</accession>
<dbReference type="OrthoDB" id="4464809at2"/>
<dbReference type="GO" id="GO:0004519">
    <property type="term" value="F:endonuclease activity"/>
    <property type="evidence" value="ECO:0007669"/>
    <property type="project" value="UniProtKB-KW"/>
</dbReference>
<keyword evidence="4" id="KW-1185">Reference proteome</keyword>
<dbReference type="InterPro" id="IPR058807">
    <property type="entry name" value="ScoMcrA_N"/>
</dbReference>
<gene>
    <name evidence="3" type="ORF">SAMN05216195_116158</name>
</gene>
<dbReference type="Proteomes" id="UP000199028">
    <property type="component" value="Unassembled WGS sequence"/>
</dbReference>
<feature type="domain" description="ScoMcrA-like N-terminal head" evidence="2">
    <location>
        <begin position="1"/>
        <end position="76"/>
    </location>
</feature>
<keyword evidence="3" id="KW-0540">Nuclease</keyword>
<dbReference type="InterPro" id="IPR003615">
    <property type="entry name" value="HNH_nuc"/>
</dbReference>
<protein>
    <submittedName>
        <fullName evidence="3">HNH endonuclease</fullName>
    </submittedName>
</protein>
<name>A0A1H9XQD0_9PSEU</name>